<dbReference type="NCBIfam" id="TIGR02001">
    <property type="entry name" value="gcw_chp"/>
    <property type="match status" value="1"/>
</dbReference>
<dbReference type="RefSeq" id="WP_105930542.1">
    <property type="nucleotide sequence ID" value="NZ_PVNO01000023.1"/>
</dbReference>
<organism evidence="1 2">
    <name type="scientific">Alteromonas gracilis</name>
    <dbReference type="NCBI Taxonomy" id="1479524"/>
    <lineage>
        <taxon>Bacteria</taxon>
        <taxon>Pseudomonadati</taxon>
        <taxon>Pseudomonadota</taxon>
        <taxon>Gammaproteobacteria</taxon>
        <taxon>Alteromonadales</taxon>
        <taxon>Alteromonadaceae</taxon>
        <taxon>Alteromonas/Salinimonas group</taxon>
        <taxon>Alteromonas</taxon>
    </lineage>
</organism>
<name>A0ABX5CQD3_9ALTE</name>
<comment type="caution">
    <text evidence="1">The sequence shown here is derived from an EMBL/GenBank/DDBJ whole genome shotgun (WGS) entry which is preliminary data.</text>
</comment>
<accession>A0ABX5CQD3</accession>
<dbReference type="Proteomes" id="UP000239539">
    <property type="component" value="Unassembled WGS sequence"/>
</dbReference>
<evidence type="ECO:0000313" key="1">
    <source>
        <dbReference type="EMBL" id="PRO69662.1"/>
    </source>
</evidence>
<keyword evidence="2" id="KW-1185">Reference proteome</keyword>
<evidence type="ECO:0000313" key="2">
    <source>
        <dbReference type="Proteomes" id="UP000239539"/>
    </source>
</evidence>
<dbReference type="InterPro" id="IPR010239">
    <property type="entry name" value="CHP02001"/>
</dbReference>
<protein>
    <recommendedName>
        <fullName evidence="3">Histidine kinase</fullName>
    </recommendedName>
</protein>
<dbReference type="EMBL" id="PVNO01000023">
    <property type="protein sequence ID" value="PRO69662.1"/>
    <property type="molecule type" value="Genomic_DNA"/>
</dbReference>
<evidence type="ECO:0008006" key="3">
    <source>
        <dbReference type="Google" id="ProtNLM"/>
    </source>
</evidence>
<dbReference type="Pfam" id="PF09694">
    <property type="entry name" value="Gcw_chp"/>
    <property type="match status" value="1"/>
</dbReference>
<sequence length="273" mass="29853">MGTNFALSSSKKKTQTEKTNNNKFEFDWRTHMKTSTKRTLLAAAISSACLLTAMPSYAEGEFTANASATSNYIWRGLTQTTNEAAVQGGIDYAHESGFYAGTWASNVNYGAGDVYSYEHDMYFGFSGESDGIAYDFGYLYYNYDDEANFDFAEVYGSVGMGGLSLTVYLLAHTEADEGETQDFGFAQASYTSLDYSMEILNGAELGFHVGYHEGDFAEAFNGVEGYVDYGVSIAKDGFSFAITGTDLDDMGGDDEFDNDAVKFTVAYSVDFEL</sequence>
<gene>
    <name evidence="1" type="ORF">C6Y39_06790</name>
</gene>
<reference evidence="2" key="1">
    <citation type="journal article" date="2020" name="Int. J. Syst. Evol. Microbiol.">
        <title>Alteromonas alba sp. nov., a marine bacterium isolated from the seawater of the West Pacific Ocean.</title>
        <authorList>
            <person name="Sun C."/>
            <person name="Wu Y.-H."/>
            <person name="Xamxidin M."/>
            <person name="Cheng H."/>
            <person name="Xu X.-W."/>
        </authorList>
    </citation>
    <scope>NUCLEOTIDE SEQUENCE [LARGE SCALE GENOMIC DNA]</scope>
    <source>
        <strain evidence="2">9a2</strain>
    </source>
</reference>
<proteinExistence type="predicted"/>